<evidence type="ECO:0000313" key="3">
    <source>
        <dbReference type="Proteomes" id="UP000229523"/>
    </source>
</evidence>
<dbReference type="Proteomes" id="UP000229523">
    <property type="component" value="Unassembled WGS sequence"/>
</dbReference>
<evidence type="ECO:0000256" key="1">
    <source>
        <dbReference type="SAM" id="MobiDB-lite"/>
    </source>
</evidence>
<feature type="compositionally biased region" description="Basic and acidic residues" evidence="1">
    <location>
        <begin position="161"/>
        <end position="180"/>
    </location>
</feature>
<name>A0A2G5NUR8_9STAP</name>
<evidence type="ECO:0000313" key="2">
    <source>
        <dbReference type="EMBL" id="RAI79668.1"/>
    </source>
</evidence>
<dbReference type="AlphaFoldDB" id="A0A2G5NUR8"/>
<dbReference type="RefSeq" id="WP_099577003.1">
    <property type="nucleotide sequence ID" value="NZ_MJBI02000006.1"/>
</dbReference>
<dbReference type="EMBL" id="MJBI02000006">
    <property type="protein sequence ID" value="RAI79668.1"/>
    <property type="molecule type" value="Genomic_DNA"/>
</dbReference>
<protein>
    <submittedName>
        <fullName evidence="2">Phage tail protein</fullName>
    </submittedName>
</protein>
<keyword evidence="3" id="KW-1185">Reference proteome</keyword>
<sequence>MAASDMFILMQPVDNALGDQGLVFAGLQEGAHKYSNEVREKPIGGKMDHSYGVSSEEIDFTLDRIKDDPAQLQLLGAFRKKKQIKFWKGYRAYDPVTNKHDVDFGYGVVEEIEDGFDDESATIESTLKVKLETVPMQIPKLPDSILNPSSASITITPELPGEYKGELETRTKTPDENAGA</sequence>
<gene>
    <name evidence="2" type="ORF">BFS35_011010</name>
</gene>
<accession>A0A2G5NUR8</accession>
<feature type="region of interest" description="Disordered" evidence="1">
    <location>
        <begin position="149"/>
        <end position="180"/>
    </location>
</feature>
<proteinExistence type="predicted"/>
<reference evidence="2 3" key="1">
    <citation type="journal article" date="2018" name="Front. Microbiol.">
        <title>Description and Comparative Genomics of Macrococcus caseolyticus subsp. hominis subsp. nov., Macrococcus goetzii sp. nov., Macrococcus epidermidis sp. nov., and Macrococcus bohemicus sp. nov., Novel Macrococci From Human Clinical Material With Virulence Potential and Suspected Uptake of Foreign DNA by Natural Transformation.</title>
        <authorList>
            <person name="Maslanova I."/>
            <person name="Wertheimer Z."/>
            <person name="Sedlacek I."/>
            <person name="Svec P."/>
            <person name="Indrakova A."/>
            <person name="Kovarovic V."/>
            <person name="Schumann P."/>
            <person name="Sproer C."/>
            <person name="Kralova S."/>
            <person name="Sedo O."/>
            <person name="Kristofova L."/>
            <person name="Vrbovska V."/>
            <person name="Fuzik T."/>
            <person name="Petras P."/>
            <person name="Zdrahal Z."/>
            <person name="Ruzickova V."/>
            <person name="Doskar J."/>
            <person name="Pantucek R."/>
        </authorList>
    </citation>
    <scope>NUCLEOTIDE SEQUENCE [LARGE SCALE GENOMIC DNA]</scope>
    <source>
        <strain evidence="2 3">CCM 4927</strain>
    </source>
</reference>
<comment type="caution">
    <text evidence="2">The sequence shown here is derived from an EMBL/GenBank/DDBJ whole genome shotgun (WGS) entry which is preliminary data.</text>
</comment>
<organism evidence="2 3">
    <name type="scientific">Macrococcoides goetzii</name>
    <dbReference type="NCBI Taxonomy" id="1891097"/>
    <lineage>
        <taxon>Bacteria</taxon>
        <taxon>Bacillati</taxon>
        <taxon>Bacillota</taxon>
        <taxon>Bacilli</taxon>
        <taxon>Bacillales</taxon>
        <taxon>Staphylococcaceae</taxon>
        <taxon>Macrococcoides</taxon>
    </lineage>
</organism>